<evidence type="ECO:0000256" key="1">
    <source>
        <dbReference type="SAM" id="MobiDB-lite"/>
    </source>
</evidence>
<feature type="compositionally biased region" description="Basic and acidic residues" evidence="1">
    <location>
        <begin position="88"/>
        <end position="104"/>
    </location>
</feature>
<dbReference type="GeneID" id="85450091"/>
<proteinExistence type="predicted"/>
<evidence type="ECO:0000313" key="3">
    <source>
        <dbReference type="Proteomes" id="UP001224890"/>
    </source>
</evidence>
<name>A0AAJ0B170_9PEZI</name>
<feature type="region of interest" description="Disordered" evidence="1">
    <location>
        <begin position="46"/>
        <end position="104"/>
    </location>
</feature>
<dbReference type="AlphaFoldDB" id="A0AAJ0B170"/>
<evidence type="ECO:0000313" key="2">
    <source>
        <dbReference type="EMBL" id="KAK1700729.1"/>
    </source>
</evidence>
<dbReference type="RefSeq" id="XP_060436486.1">
    <property type="nucleotide sequence ID" value="XM_060565565.1"/>
</dbReference>
<feature type="region of interest" description="Disordered" evidence="1">
    <location>
        <begin position="190"/>
        <end position="228"/>
    </location>
</feature>
<accession>A0AAJ0B170</accession>
<comment type="caution">
    <text evidence="2">The sequence shown here is derived from an EMBL/GenBank/DDBJ whole genome shotgun (WGS) entry which is preliminary data.</text>
</comment>
<gene>
    <name evidence="2" type="ORF">BDP55DRAFT_141710</name>
</gene>
<keyword evidence="3" id="KW-1185">Reference proteome</keyword>
<feature type="compositionally biased region" description="Polar residues" evidence="1">
    <location>
        <begin position="63"/>
        <end position="77"/>
    </location>
</feature>
<protein>
    <submittedName>
        <fullName evidence="2">Uncharacterized protein</fullName>
    </submittedName>
</protein>
<dbReference type="EMBL" id="JAHMHR010000002">
    <property type="protein sequence ID" value="KAK1700729.1"/>
    <property type="molecule type" value="Genomic_DNA"/>
</dbReference>
<sequence>MCCTAWKRSRCATSGNQAGQGGSHAAHIRVKGKEVCGDSMKDLDFPKSPPMAPNNVSRKPENFSANPCSSQPPTARGSSAKAHLNRVRNTEVRERERRKGTDRWERCHAARNHKTHVLNDWPQRGKEGDPYGPFHFHSSNPPTDPWISAAPQVAEKRTDGKQTAERAAMQKCGTWGGDLVTPLDRFGKGHTPPCLGTSPKPLTSNSPPSGDLPFSRHDLSPTNTPFPVAQRGKHTQDFFFFFFFRLFFIDKCAR</sequence>
<reference evidence="2" key="1">
    <citation type="submission" date="2021-06" db="EMBL/GenBank/DDBJ databases">
        <title>Comparative genomics, transcriptomics and evolutionary studies reveal genomic signatures of adaptation to plant cell wall in hemibiotrophic fungi.</title>
        <authorList>
            <consortium name="DOE Joint Genome Institute"/>
            <person name="Baroncelli R."/>
            <person name="Diaz J.F."/>
            <person name="Benocci T."/>
            <person name="Peng M."/>
            <person name="Battaglia E."/>
            <person name="Haridas S."/>
            <person name="Andreopoulos W."/>
            <person name="Labutti K."/>
            <person name="Pangilinan J."/>
            <person name="Floch G.L."/>
            <person name="Makela M.R."/>
            <person name="Henrissat B."/>
            <person name="Grigoriev I.V."/>
            <person name="Crouch J.A."/>
            <person name="De Vries R.P."/>
            <person name="Sukno S.A."/>
            <person name="Thon M.R."/>
        </authorList>
    </citation>
    <scope>NUCLEOTIDE SEQUENCE</scope>
    <source>
        <strain evidence="2">CBS 193.32</strain>
    </source>
</reference>
<organism evidence="2 3">
    <name type="scientific">Colletotrichum godetiae</name>
    <dbReference type="NCBI Taxonomy" id="1209918"/>
    <lineage>
        <taxon>Eukaryota</taxon>
        <taxon>Fungi</taxon>
        <taxon>Dikarya</taxon>
        <taxon>Ascomycota</taxon>
        <taxon>Pezizomycotina</taxon>
        <taxon>Sordariomycetes</taxon>
        <taxon>Hypocreomycetidae</taxon>
        <taxon>Glomerellales</taxon>
        <taxon>Glomerellaceae</taxon>
        <taxon>Colletotrichum</taxon>
        <taxon>Colletotrichum acutatum species complex</taxon>
    </lineage>
</organism>
<dbReference type="Proteomes" id="UP001224890">
    <property type="component" value="Unassembled WGS sequence"/>
</dbReference>